<accession>A0A7X5V6A2</accession>
<sequence length="30" mass="3198">MTVTLTIAAIVAILLLGTCSVVVLRRRTRG</sequence>
<reference evidence="2 3" key="1">
    <citation type="submission" date="2020-03" db="EMBL/GenBank/DDBJ databases">
        <title>Sequencing the genomes of 1000 actinobacteria strains.</title>
        <authorList>
            <person name="Klenk H.-P."/>
        </authorList>
    </citation>
    <scope>NUCLEOTIDE SEQUENCE [LARGE SCALE GENOMIC DNA]</scope>
    <source>
        <strain evidence="2 3">DSM 45490</strain>
    </source>
</reference>
<keyword evidence="1" id="KW-0472">Membrane</keyword>
<keyword evidence="1" id="KW-0812">Transmembrane</keyword>
<dbReference type="EMBL" id="JAASRO010000001">
    <property type="protein sequence ID" value="NIK55362.1"/>
    <property type="molecule type" value="Genomic_DNA"/>
</dbReference>
<evidence type="ECO:0000313" key="2">
    <source>
        <dbReference type="EMBL" id="NIK55362.1"/>
    </source>
</evidence>
<proteinExistence type="predicted"/>
<gene>
    <name evidence="2" type="ORF">BJY22_001079</name>
</gene>
<name>A0A7X5V6A2_9ACTN</name>
<dbReference type="AlphaFoldDB" id="A0A7X5V6A2"/>
<protein>
    <submittedName>
        <fullName evidence="2">Uncharacterized protein</fullName>
    </submittedName>
</protein>
<evidence type="ECO:0000256" key="1">
    <source>
        <dbReference type="SAM" id="Phobius"/>
    </source>
</evidence>
<organism evidence="2 3">
    <name type="scientific">Kribbella shirazensis</name>
    <dbReference type="NCBI Taxonomy" id="1105143"/>
    <lineage>
        <taxon>Bacteria</taxon>
        <taxon>Bacillati</taxon>
        <taxon>Actinomycetota</taxon>
        <taxon>Actinomycetes</taxon>
        <taxon>Propionibacteriales</taxon>
        <taxon>Kribbellaceae</taxon>
        <taxon>Kribbella</taxon>
    </lineage>
</organism>
<comment type="caution">
    <text evidence="2">The sequence shown here is derived from an EMBL/GenBank/DDBJ whole genome shotgun (WGS) entry which is preliminary data.</text>
</comment>
<feature type="transmembrane region" description="Helical" evidence="1">
    <location>
        <begin position="6"/>
        <end position="24"/>
    </location>
</feature>
<dbReference type="Proteomes" id="UP000555407">
    <property type="component" value="Unassembled WGS sequence"/>
</dbReference>
<evidence type="ECO:0000313" key="3">
    <source>
        <dbReference type="Proteomes" id="UP000555407"/>
    </source>
</evidence>
<keyword evidence="1" id="KW-1133">Transmembrane helix</keyword>
<keyword evidence="3" id="KW-1185">Reference proteome</keyword>